<reference evidence="3 4" key="1">
    <citation type="submission" date="2024-01" db="EMBL/GenBank/DDBJ databases">
        <title>The complete chloroplast genome sequence of Lithospermum erythrorhizon: insights into the phylogenetic relationship among Boraginaceae species and the maternal lineages of purple gromwells.</title>
        <authorList>
            <person name="Okada T."/>
            <person name="Watanabe K."/>
        </authorList>
    </citation>
    <scope>NUCLEOTIDE SEQUENCE [LARGE SCALE GENOMIC DNA]</scope>
</reference>
<dbReference type="Pfam" id="PF25597">
    <property type="entry name" value="SH3_retrovirus"/>
    <property type="match status" value="1"/>
</dbReference>
<keyword evidence="4" id="KW-1185">Reference proteome</keyword>
<sequence>MYFCRLPLWEKGWKLYDLESHTYFVSRDVIFYEDEFHTTISSHPITPVITVNDCASKCTETENLEVLGDANDTGEPVLVSEQQTEQPHEEQLPVLKSDLSNGAASAEQPSSMGVVGLASDSGNGVGVPELEMGRGKRAKIPSVRLQDNVINIVQKLSPTSVLASSSNSSSTPYPISHPISHSLNYDRFSIGHKNFLASITTDSEPKSFKEAIQHPSGERRCRKRSPH</sequence>
<comment type="caution">
    <text evidence="3">The sequence shown here is derived from an EMBL/GenBank/DDBJ whole genome shotgun (WGS) entry which is preliminary data.</text>
</comment>
<feature type="domain" description="Retroviral polymerase SH3-like" evidence="2">
    <location>
        <begin position="10"/>
        <end position="40"/>
    </location>
</feature>
<organism evidence="3 4">
    <name type="scientific">Lithospermum erythrorhizon</name>
    <name type="common">Purple gromwell</name>
    <name type="synonym">Lithospermum officinale var. erythrorhizon</name>
    <dbReference type="NCBI Taxonomy" id="34254"/>
    <lineage>
        <taxon>Eukaryota</taxon>
        <taxon>Viridiplantae</taxon>
        <taxon>Streptophyta</taxon>
        <taxon>Embryophyta</taxon>
        <taxon>Tracheophyta</taxon>
        <taxon>Spermatophyta</taxon>
        <taxon>Magnoliopsida</taxon>
        <taxon>eudicotyledons</taxon>
        <taxon>Gunneridae</taxon>
        <taxon>Pentapetalae</taxon>
        <taxon>asterids</taxon>
        <taxon>lamiids</taxon>
        <taxon>Boraginales</taxon>
        <taxon>Boraginaceae</taxon>
        <taxon>Boraginoideae</taxon>
        <taxon>Lithospermeae</taxon>
        <taxon>Lithospermum</taxon>
    </lineage>
</organism>
<evidence type="ECO:0000259" key="2">
    <source>
        <dbReference type="Pfam" id="PF25597"/>
    </source>
</evidence>
<feature type="compositionally biased region" description="Basic and acidic residues" evidence="1">
    <location>
        <begin position="204"/>
        <end position="219"/>
    </location>
</feature>
<dbReference type="EMBL" id="BAABME010008183">
    <property type="protein sequence ID" value="GAA0172553.1"/>
    <property type="molecule type" value="Genomic_DNA"/>
</dbReference>
<evidence type="ECO:0000256" key="1">
    <source>
        <dbReference type="SAM" id="MobiDB-lite"/>
    </source>
</evidence>
<accession>A0AAV3R9C9</accession>
<feature type="region of interest" description="Disordered" evidence="1">
    <location>
        <begin position="204"/>
        <end position="227"/>
    </location>
</feature>
<dbReference type="InterPro" id="IPR057670">
    <property type="entry name" value="SH3_retrovirus"/>
</dbReference>
<name>A0AAV3R9C9_LITER</name>
<evidence type="ECO:0000313" key="3">
    <source>
        <dbReference type="EMBL" id="GAA0172553.1"/>
    </source>
</evidence>
<gene>
    <name evidence="3" type="ORF">LIER_26358</name>
</gene>
<dbReference type="AlphaFoldDB" id="A0AAV3R9C9"/>
<dbReference type="Proteomes" id="UP001454036">
    <property type="component" value="Unassembled WGS sequence"/>
</dbReference>
<proteinExistence type="predicted"/>
<evidence type="ECO:0000313" key="4">
    <source>
        <dbReference type="Proteomes" id="UP001454036"/>
    </source>
</evidence>
<protein>
    <recommendedName>
        <fullName evidence="2">Retroviral polymerase SH3-like domain-containing protein</fullName>
    </recommendedName>
</protein>